<dbReference type="InterPro" id="IPR057258">
    <property type="entry name" value="Ribosomal_uS3"/>
</dbReference>
<evidence type="ECO:0000256" key="3">
    <source>
        <dbReference type="ARBA" id="ARBA00022884"/>
    </source>
</evidence>
<dbReference type="InterPro" id="IPR004087">
    <property type="entry name" value="KH_dom"/>
</dbReference>
<comment type="caution">
    <text evidence="11">The sequence shown here is derived from an EMBL/GenBank/DDBJ whole genome shotgun (WGS) entry which is preliminary data.</text>
</comment>
<gene>
    <name evidence="8" type="primary">rpsC</name>
    <name evidence="11" type="ORF">ENG67_00680</name>
</gene>
<feature type="domain" description="KH type-2" evidence="10">
    <location>
        <begin position="39"/>
        <end position="108"/>
    </location>
</feature>
<dbReference type="InterPro" id="IPR004044">
    <property type="entry name" value="KH_dom_type_2"/>
</dbReference>
<comment type="function">
    <text evidence="6 8">Binds the lower part of the 30S subunit head. Binds mRNA in the 70S ribosome, positioning it for translation.</text>
</comment>
<dbReference type="InterPro" id="IPR018280">
    <property type="entry name" value="Ribosomal_uS3_CS"/>
</dbReference>
<evidence type="ECO:0000256" key="7">
    <source>
        <dbReference type="ARBA" id="ARBA00035257"/>
    </source>
</evidence>
<dbReference type="GO" id="GO:0003735">
    <property type="term" value="F:structural constituent of ribosome"/>
    <property type="evidence" value="ECO:0007669"/>
    <property type="project" value="InterPro"/>
</dbReference>
<dbReference type="CDD" id="cd02412">
    <property type="entry name" value="KH-II_30S_S3"/>
    <property type="match status" value="1"/>
</dbReference>
<dbReference type="InterPro" id="IPR036419">
    <property type="entry name" value="Ribosomal_S3_C_sf"/>
</dbReference>
<keyword evidence="5 8" id="KW-0687">Ribonucleoprotein</keyword>
<evidence type="ECO:0000313" key="11">
    <source>
        <dbReference type="EMBL" id="HDM89707.1"/>
    </source>
</evidence>
<evidence type="ECO:0000256" key="8">
    <source>
        <dbReference type="HAMAP-Rule" id="MF_01309"/>
    </source>
</evidence>
<dbReference type="GO" id="GO:0006412">
    <property type="term" value="P:translation"/>
    <property type="evidence" value="ECO:0007669"/>
    <property type="project" value="UniProtKB-UniRule"/>
</dbReference>
<protein>
    <recommendedName>
        <fullName evidence="7 8">Small ribosomal subunit protein uS3</fullName>
    </recommendedName>
</protein>
<comment type="subunit">
    <text evidence="8">Part of the 30S ribosomal subunit. Forms a tight complex with proteins S10 and S14.</text>
</comment>
<evidence type="ECO:0000259" key="10">
    <source>
        <dbReference type="PROSITE" id="PS50823"/>
    </source>
</evidence>
<dbReference type="AlphaFoldDB" id="A0A7C0XAE1"/>
<dbReference type="InterPro" id="IPR005704">
    <property type="entry name" value="Ribosomal_uS3_bac-typ"/>
</dbReference>
<reference evidence="11" key="1">
    <citation type="journal article" date="2020" name="mSystems">
        <title>Genome- and Community-Level Interaction Insights into Carbon Utilization and Element Cycling Functions of Hydrothermarchaeota in Hydrothermal Sediment.</title>
        <authorList>
            <person name="Zhou Z."/>
            <person name="Liu Y."/>
            <person name="Xu W."/>
            <person name="Pan J."/>
            <person name="Luo Z.H."/>
            <person name="Li M."/>
        </authorList>
    </citation>
    <scope>NUCLEOTIDE SEQUENCE [LARGE SCALE GENOMIC DNA]</scope>
    <source>
        <strain evidence="11">HyVt-237</strain>
    </source>
</reference>
<dbReference type="InterPro" id="IPR015946">
    <property type="entry name" value="KH_dom-like_a/b"/>
</dbReference>
<dbReference type="NCBIfam" id="TIGR01009">
    <property type="entry name" value="rpsC_bact"/>
    <property type="match status" value="1"/>
</dbReference>
<dbReference type="PANTHER" id="PTHR11760:SF19">
    <property type="entry name" value="SMALL RIBOSOMAL SUBUNIT PROTEIN US3C"/>
    <property type="match status" value="1"/>
</dbReference>
<dbReference type="FunFam" id="3.30.300.20:FF:000001">
    <property type="entry name" value="30S ribosomal protein S3"/>
    <property type="match status" value="1"/>
</dbReference>
<keyword evidence="3 8" id="KW-0694">RNA-binding</keyword>
<proteinExistence type="inferred from homology"/>
<dbReference type="EMBL" id="DRBW01000024">
    <property type="protein sequence ID" value="HDM89707.1"/>
    <property type="molecule type" value="Genomic_DNA"/>
</dbReference>
<evidence type="ECO:0000256" key="9">
    <source>
        <dbReference type="RuleBase" id="RU003624"/>
    </source>
</evidence>
<evidence type="ECO:0000256" key="2">
    <source>
        <dbReference type="ARBA" id="ARBA00022730"/>
    </source>
</evidence>
<sequence length="219" mass="25173">MGQKVHPAGFRLGYIKDWQAHWFAKGKEYEKLLQEDIKIRQYIRERLKDAGISKVIIDRAADRLSINIYTARPGLVIGKRGSEVEGLRRELIELTGKKELNINVHEVRIIETDAQLVAQSIAQKIEQRISHRRAMKRAVEMAMKMGAKGIKISTKGRLGGAEIARKEWYHKGRVPLQTLRADIDYAFATAYTKYGTVGVKVWIYKGDVFKKTEEEEEVY</sequence>
<evidence type="ECO:0000256" key="6">
    <source>
        <dbReference type="ARBA" id="ARBA00024998"/>
    </source>
</evidence>
<dbReference type="SUPFAM" id="SSF54814">
    <property type="entry name" value="Prokaryotic type KH domain (KH-domain type II)"/>
    <property type="match status" value="1"/>
</dbReference>
<dbReference type="PROSITE" id="PS00548">
    <property type="entry name" value="RIBOSOMAL_S3"/>
    <property type="match status" value="1"/>
</dbReference>
<comment type="similarity">
    <text evidence="1 8 9">Belongs to the universal ribosomal protein uS3 family.</text>
</comment>
<dbReference type="FunFam" id="3.30.1140.32:FF:000002">
    <property type="entry name" value="30S ribosomal protein S3"/>
    <property type="match status" value="1"/>
</dbReference>
<dbReference type="Gene3D" id="3.30.1140.32">
    <property type="entry name" value="Ribosomal protein S3, C-terminal domain"/>
    <property type="match status" value="1"/>
</dbReference>
<organism evidence="11">
    <name type="scientific">candidate division WOR-3 bacterium</name>
    <dbReference type="NCBI Taxonomy" id="2052148"/>
    <lineage>
        <taxon>Bacteria</taxon>
        <taxon>Bacteria division WOR-3</taxon>
    </lineage>
</organism>
<dbReference type="GO" id="GO:0022627">
    <property type="term" value="C:cytosolic small ribosomal subunit"/>
    <property type="evidence" value="ECO:0007669"/>
    <property type="project" value="TreeGrafter"/>
</dbReference>
<name>A0A7C0XAE1_UNCW3</name>
<dbReference type="SUPFAM" id="SSF54821">
    <property type="entry name" value="Ribosomal protein S3 C-terminal domain"/>
    <property type="match status" value="1"/>
</dbReference>
<dbReference type="Gene3D" id="3.30.300.20">
    <property type="match status" value="1"/>
</dbReference>
<keyword evidence="2 8" id="KW-0699">rRNA-binding</keyword>
<dbReference type="Pfam" id="PF00189">
    <property type="entry name" value="Ribosomal_S3_C"/>
    <property type="match status" value="1"/>
</dbReference>
<evidence type="ECO:0000256" key="1">
    <source>
        <dbReference type="ARBA" id="ARBA00010761"/>
    </source>
</evidence>
<dbReference type="GO" id="GO:0003729">
    <property type="term" value="F:mRNA binding"/>
    <property type="evidence" value="ECO:0007669"/>
    <property type="project" value="UniProtKB-UniRule"/>
</dbReference>
<evidence type="ECO:0000256" key="5">
    <source>
        <dbReference type="ARBA" id="ARBA00023274"/>
    </source>
</evidence>
<dbReference type="PROSITE" id="PS50823">
    <property type="entry name" value="KH_TYPE_2"/>
    <property type="match status" value="1"/>
</dbReference>
<dbReference type="InterPro" id="IPR001351">
    <property type="entry name" value="Ribosomal_uS3_C"/>
</dbReference>
<dbReference type="SMART" id="SM00322">
    <property type="entry name" value="KH"/>
    <property type="match status" value="1"/>
</dbReference>
<dbReference type="GO" id="GO:0019843">
    <property type="term" value="F:rRNA binding"/>
    <property type="evidence" value="ECO:0007669"/>
    <property type="project" value="UniProtKB-UniRule"/>
</dbReference>
<dbReference type="PANTHER" id="PTHR11760">
    <property type="entry name" value="30S/40S RIBOSOMAL PROTEIN S3"/>
    <property type="match status" value="1"/>
</dbReference>
<keyword evidence="4 8" id="KW-0689">Ribosomal protein</keyword>
<dbReference type="Proteomes" id="UP000885931">
    <property type="component" value="Unassembled WGS sequence"/>
</dbReference>
<dbReference type="HAMAP" id="MF_01309_B">
    <property type="entry name" value="Ribosomal_uS3_B"/>
    <property type="match status" value="1"/>
</dbReference>
<dbReference type="InterPro" id="IPR009019">
    <property type="entry name" value="KH_sf_prok-type"/>
</dbReference>
<accession>A0A7C0XAE1</accession>
<dbReference type="Pfam" id="PF07650">
    <property type="entry name" value="KH_2"/>
    <property type="match status" value="1"/>
</dbReference>
<evidence type="ECO:0000256" key="4">
    <source>
        <dbReference type="ARBA" id="ARBA00022980"/>
    </source>
</evidence>